<dbReference type="Proteomes" id="UP001176941">
    <property type="component" value="Chromosome 12"/>
</dbReference>
<keyword evidence="1" id="KW-1133">Transmembrane helix</keyword>
<keyword evidence="1" id="KW-0812">Transmembrane</keyword>
<sequence>MPLQQSDFFSCILFHYGLSLDVEYVDSSQSQCTPLLRRPLRHQLTSVTVLHCLFSRYMVLLLYILEDFNFILQLLCLTVPFPLIFFICNCSLSLAECFSLQHLFMFFDATSYISEDIVLAFLFSFVSGLLYWLCSF</sequence>
<accession>A0ABN8Y042</accession>
<protein>
    <submittedName>
        <fullName evidence="2">Uncharacterized protein</fullName>
    </submittedName>
</protein>
<dbReference type="EMBL" id="OX459948">
    <property type="protein sequence ID" value="CAI9154972.1"/>
    <property type="molecule type" value="Genomic_DNA"/>
</dbReference>
<proteinExistence type="predicted"/>
<reference evidence="2" key="1">
    <citation type="submission" date="2023-04" db="EMBL/GenBank/DDBJ databases">
        <authorList>
            <consortium name="ELIXIR-Norway"/>
        </authorList>
    </citation>
    <scope>NUCLEOTIDE SEQUENCE [LARGE SCALE GENOMIC DNA]</scope>
</reference>
<keyword evidence="3" id="KW-1185">Reference proteome</keyword>
<name>A0ABN8Y042_RANTA</name>
<feature type="transmembrane region" description="Helical" evidence="1">
    <location>
        <begin position="44"/>
        <end position="65"/>
    </location>
</feature>
<keyword evidence="1" id="KW-0472">Membrane</keyword>
<evidence type="ECO:0000313" key="3">
    <source>
        <dbReference type="Proteomes" id="UP001176941"/>
    </source>
</evidence>
<gene>
    <name evidence="2" type="ORF">MRATA1EN1_LOCUS3934</name>
</gene>
<feature type="transmembrane region" description="Helical" evidence="1">
    <location>
        <begin position="71"/>
        <end position="95"/>
    </location>
</feature>
<organism evidence="2 3">
    <name type="scientific">Rangifer tarandus platyrhynchus</name>
    <name type="common">Svalbard reindeer</name>
    <dbReference type="NCBI Taxonomy" id="3082113"/>
    <lineage>
        <taxon>Eukaryota</taxon>
        <taxon>Metazoa</taxon>
        <taxon>Chordata</taxon>
        <taxon>Craniata</taxon>
        <taxon>Vertebrata</taxon>
        <taxon>Euteleostomi</taxon>
        <taxon>Mammalia</taxon>
        <taxon>Eutheria</taxon>
        <taxon>Laurasiatheria</taxon>
        <taxon>Artiodactyla</taxon>
        <taxon>Ruminantia</taxon>
        <taxon>Pecora</taxon>
        <taxon>Cervidae</taxon>
        <taxon>Odocoileinae</taxon>
        <taxon>Rangifer</taxon>
    </lineage>
</organism>
<feature type="transmembrane region" description="Helical" evidence="1">
    <location>
        <begin position="116"/>
        <end position="133"/>
    </location>
</feature>
<evidence type="ECO:0000313" key="2">
    <source>
        <dbReference type="EMBL" id="CAI9154972.1"/>
    </source>
</evidence>
<evidence type="ECO:0000256" key="1">
    <source>
        <dbReference type="SAM" id="Phobius"/>
    </source>
</evidence>